<dbReference type="AlphaFoldDB" id="A0A8J6E5U9"/>
<name>A0A8J6E5U9_9EUKA</name>
<evidence type="ECO:0000313" key="2">
    <source>
        <dbReference type="Proteomes" id="UP000717585"/>
    </source>
</evidence>
<evidence type="ECO:0000313" key="1">
    <source>
        <dbReference type="EMBL" id="KAG9396337.1"/>
    </source>
</evidence>
<organism evidence="1 2">
    <name type="scientific">Carpediemonas membranifera</name>
    <dbReference type="NCBI Taxonomy" id="201153"/>
    <lineage>
        <taxon>Eukaryota</taxon>
        <taxon>Metamonada</taxon>
        <taxon>Carpediemonas-like organisms</taxon>
        <taxon>Carpediemonas</taxon>
    </lineage>
</organism>
<comment type="caution">
    <text evidence="1">The sequence shown here is derived from an EMBL/GenBank/DDBJ whole genome shotgun (WGS) entry which is preliminary data.</text>
</comment>
<sequence length="311" mass="34089">MDPTNDNGIELDDTLINTISDRFHGPGLRLVLAYGDLHQPVNVVTGDRTINLFVVVDDEKITEWHSNNLRRNPTDYGFICRVLPEEYLKAFQRSATGLVTMPPTPLDPEDEAGIYLSYSIISFTALLDDLAHWTHSMAAAGPLLGAVHVIDGNEQTVAILNEGLEKNRTAALCAAMLTTTLPAALSVVLAKITTLVVSEGMQADSAFMLISDMIPHFKPIAQKLGMDPDLPMELPVGDLLKHVPDIGLDITMIEGLETGMRQALVAEAMRDLVNKNVFVQFMKDVATGPFKRVVPFIGASINRVLERLNFD</sequence>
<dbReference type="UniPathway" id="UPA00557">
    <property type="reaction ID" value="UER00614"/>
</dbReference>
<dbReference type="GO" id="GO:0032049">
    <property type="term" value="P:cardiolipin biosynthetic process"/>
    <property type="evidence" value="ECO:0007669"/>
    <property type="project" value="InterPro"/>
</dbReference>
<dbReference type="GO" id="GO:0016024">
    <property type="term" value="P:CDP-diacylglycerol biosynthetic process"/>
    <property type="evidence" value="ECO:0007669"/>
    <property type="project" value="UniProtKB-UniPathway"/>
</dbReference>
<protein>
    <submittedName>
        <fullName evidence="1">Phosphatidate cytidylyltransferase/Mmp37</fullName>
    </submittedName>
</protein>
<keyword evidence="1" id="KW-0548">Nucleotidyltransferase</keyword>
<keyword evidence="1" id="KW-0808">Transferase</keyword>
<gene>
    <name evidence="1" type="ORF">J8273_2068</name>
</gene>
<dbReference type="InterPro" id="IPR015222">
    <property type="entry name" value="Tam41"/>
</dbReference>
<dbReference type="Pfam" id="PF09139">
    <property type="entry name" value="Tam41_Mmp37"/>
    <property type="match status" value="1"/>
</dbReference>
<dbReference type="GO" id="GO:0004605">
    <property type="term" value="F:phosphatidate cytidylyltransferase activity"/>
    <property type="evidence" value="ECO:0007669"/>
    <property type="project" value="InterPro"/>
</dbReference>
<proteinExistence type="predicted"/>
<reference evidence="1" key="1">
    <citation type="submission" date="2021-05" db="EMBL/GenBank/DDBJ databases">
        <title>A free-living protist that lacks canonical eukaryotic 1 DNA replication and segregation systems.</title>
        <authorList>
            <person name="Salas-Leiva D.E."/>
            <person name="Tromer E.C."/>
            <person name="Curtis B.A."/>
            <person name="Jerlstrom-Hultqvist J."/>
            <person name="Kolisko M."/>
            <person name="Yi Z."/>
            <person name="Salas-Leiva J.S."/>
            <person name="Gallot-Lavallee L."/>
            <person name="Kops G.J.P.L."/>
            <person name="Archibald J.M."/>
            <person name="Simpson A.G.B."/>
            <person name="Roger A.J."/>
        </authorList>
    </citation>
    <scope>NUCLEOTIDE SEQUENCE</scope>
    <source>
        <strain evidence="1">BICM</strain>
    </source>
</reference>
<keyword evidence="2" id="KW-1185">Reference proteome</keyword>
<dbReference type="EMBL" id="JAHDYR010000006">
    <property type="protein sequence ID" value="KAG9396337.1"/>
    <property type="molecule type" value="Genomic_DNA"/>
</dbReference>
<dbReference type="Proteomes" id="UP000717585">
    <property type="component" value="Unassembled WGS sequence"/>
</dbReference>
<accession>A0A8J6E5U9</accession>